<feature type="binding site" evidence="2">
    <location>
        <position position="52"/>
    </location>
    <ligand>
        <name>substrate</name>
    </ligand>
</feature>
<dbReference type="Pfam" id="PF00300">
    <property type="entry name" value="His_Phos_1"/>
    <property type="match status" value="1"/>
</dbReference>
<dbReference type="PANTHER" id="PTHR48100:SF1">
    <property type="entry name" value="HISTIDINE PHOSPHATASE FAMILY PROTEIN-RELATED"/>
    <property type="match status" value="1"/>
</dbReference>
<dbReference type="GeneID" id="93166173"/>
<comment type="caution">
    <text evidence="3">The sequence shown here is derived from an EMBL/GenBank/DDBJ whole genome shotgun (WGS) entry which is preliminary data.</text>
</comment>
<dbReference type="GO" id="GO:0016791">
    <property type="term" value="F:phosphatase activity"/>
    <property type="evidence" value="ECO:0007669"/>
    <property type="project" value="TreeGrafter"/>
</dbReference>
<dbReference type="Gene3D" id="3.40.50.1240">
    <property type="entry name" value="Phosphoglycerate mutase-like"/>
    <property type="match status" value="1"/>
</dbReference>
<evidence type="ECO:0000256" key="2">
    <source>
        <dbReference type="PIRSR" id="PIRSR613078-2"/>
    </source>
</evidence>
<reference evidence="3 4" key="1">
    <citation type="submission" date="2011-04" db="EMBL/GenBank/DDBJ databases">
        <title>The Genome Sequence of Clostridium citroniae WAL-19142.</title>
        <authorList>
            <consortium name="The Broad Institute Genome Sequencing Platform"/>
            <person name="Earl A."/>
            <person name="Ward D."/>
            <person name="Feldgarden M."/>
            <person name="Gevers D."/>
            <person name="Warren Y.A."/>
            <person name="Tyrrell K.L."/>
            <person name="Citron D.M."/>
            <person name="Goldstein E.J."/>
            <person name="Daigneault M."/>
            <person name="Allen-Vercoe E."/>
            <person name="Young S.K."/>
            <person name="Zeng Q."/>
            <person name="Gargeya S."/>
            <person name="Fitzgerald M."/>
            <person name="Haas B."/>
            <person name="Abouelleil A."/>
            <person name="Alvarado L."/>
            <person name="Arachchi H.M."/>
            <person name="Berlin A."/>
            <person name="Brown A."/>
            <person name="Chapman S.B."/>
            <person name="Chen Z."/>
            <person name="Dunbar C."/>
            <person name="Freedman E."/>
            <person name="Gearin G."/>
            <person name="Gellesch M."/>
            <person name="Goldberg J."/>
            <person name="Griggs A."/>
            <person name="Gujja S."/>
            <person name="Heilman E.R."/>
            <person name="Heiman D."/>
            <person name="Howarth C."/>
            <person name="Larson L."/>
            <person name="Lui A."/>
            <person name="MacDonald P.J."/>
            <person name="Mehta T."/>
            <person name="Montmayeur A."/>
            <person name="Murphy C."/>
            <person name="Neiman D."/>
            <person name="Pearson M."/>
            <person name="Priest M."/>
            <person name="Roberts A."/>
            <person name="Saif S."/>
            <person name="Shea T."/>
            <person name="Shenoy N."/>
            <person name="Sisk P."/>
            <person name="Stolte C."/>
            <person name="Sykes S."/>
            <person name="White J."/>
            <person name="Yandava C."/>
            <person name="Wortman J."/>
            <person name="Nusbaum C."/>
            <person name="Birren B."/>
        </authorList>
    </citation>
    <scope>NUCLEOTIDE SEQUENCE [LARGE SCALE GENOMIC DNA]</scope>
    <source>
        <strain evidence="3 4">WAL-19142</strain>
    </source>
</reference>
<gene>
    <name evidence="3" type="ORF">HMPREF9470_03518</name>
</gene>
<evidence type="ECO:0000313" key="4">
    <source>
        <dbReference type="Proteomes" id="UP000037392"/>
    </source>
</evidence>
<dbReference type="AlphaFoldDB" id="A0A0J9BYN0"/>
<feature type="active site" description="Tele-phosphohistidine intermediate" evidence="1">
    <location>
        <position position="8"/>
    </location>
</feature>
<dbReference type="OrthoDB" id="7925971at2"/>
<organism evidence="3 4">
    <name type="scientific">[Clostridium] citroniae WAL-19142</name>
    <dbReference type="NCBI Taxonomy" id="742734"/>
    <lineage>
        <taxon>Bacteria</taxon>
        <taxon>Bacillati</taxon>
        <taxon>Bacillota</taxon>
        <taxon>Clostridia</taxon>
        <taxon>Lachnospirales</taxon>
        <taxon>Lachnospiraceae</taxon>
        <taxon>Enterocloster</taxon>
    </lineage>
</organism>
<dbReference type="SMART" id="SM00855">
    <property type="entry name" value="PGAM"/>
    <property type="match status" value="1"/>
</dbReference>
<protein>
    <recommendedName>
        <fullName evidence="5">Phosphoglycerate mutase</fullName>
    </recommendedName>
</protein>
<name>A0A0J9BYN0_9FIRM</name>
<dbReference type="PANTHER" id="PTHR48100">
    <property type="entry name" value="BROAD-SPECIFICITY PHOSPHATASE YOR283W-RELATED"/>
    <property type="match status" value="1"/>
</dbReference>
<accession>A0A0J9BYN0</accession>
<dbReference type="GO" id="GO:0005737">
    <property type="term" value="C:cytoplasm"/>
    <property type="evidence" value="ECO:0007669"/>
    <property type="project" value="TreeGrafter"/>
</dbReference>
<feature type="active site" description="Proton donor/acceptor" evidence="1">
    <location>
        <position position="76"/>
    </location>
</feature>
<dbReference type="PATRIC" id="fig|742734.4.peg.3774"/>
<dbReference type="InterPro" id="IPR029033">
    <property type="entry name" value="His_PPase_superfam"/>
</dbReference>
<sequence>MKLYLIRHGRQCSKLCNVDVDLSEEGYRQASLLGERLFHENIQVVYSSNLLRAVETAQAANLYWNVEHIIRPELREISFGDMEGMTDEAIAVKYQAFKERQNRMEEDIPYPGGECASDVVRRAEPVFMEMVRSGCERIAVVTHGGVIRSMTAHYLGIPMAKWRLLGSSLENCSITELCWNRETGRFLMERFNDYAHLQTHPELLRNAWVDAEN</sequence>
<proteinExistence type="predicted"/>
<evidence type="ECO:0000256" key="1">
    <source>
        <dbReference type="PIRSR" id="PIRSR613078-1"/>
    </source>
</evidence>
<dbReference type="CDD" id="cd07067">
    <property type="entry name" value="HP_PGM_like"/>
    <property type="match status" value="1"/>
</dbReference>
<dbReference type="EMBL" id="ADLK01000027">
    <property type="protein sequence ID" value="KMW17329.1"/>
    <property type="molecule type" value="Genomic_DNA"/>
</dbReference>
<dbReference type="InterPro" id="IPR050275">
    <property type="entry name" value="PGM_Phosphatase"/>
</dbReference>
<dbReference type="InterPro" id="IPR013078">
    <property type="entry name" value="His_Pase_superF_clade-1"/>
</dbReference>
<dbReference type="RefSeq" id="WP_048930359.1">
    <property type="nucleotide sequence ID" value="NZ_KQ235880.1"/>
</dbReference>
<evidence type="ECO:0008006" key="5">
    <source>
        <dbReference type="Google" id="ProtNLM"/>
    </source>
</evidence>
<dbReference type="SUPFAM" id="SSF53254">
    <property type="entry name" value="Phosphoglycerate mutase-like"/>
    <property type="match status" value="1"/>
</dbReference>
<dbReference type="Proteomes" id="UP000037392">
    <property type="component" value="Unassembled WGS sequence"/>
</dbReference>
<evidence type="ECO:0000313" key="3">
    <source>
        <dbReference type="EMBL" id="KMW17329.1"/>
    </source>
</evidence>